<protein>
    <recommendedName>
        <fullName evidence="9">Inner membrane protein YghQ</fullName>
    </recommendedName>
</protein>
<feature type="transmembrane region" description="Helical" evidence="6">
    <location>
        <begin position="421"/>
        <end position="446"/>
    </location>
</feature>
<evidence type="ECO:0000313" key="8">
    <source>
        <dbReference type="Proteomes" id="UP000018209"/>
    </source>
</evidence>
<keyword evidence="5 6" id="KW-0472">Membrane</keyword>
<name>A0ABQ0IUV6_GLUTH</name>
<feature type="transmembrane region" description="Helical" evidence="6">
    <location>
        <begin position="115"/>
        <end position="134"/>
    </location>
</feature>
<feature type="transmembrane region" description="Helical" evidence="6">
    <location>
        <begin position="175"/>
        <end position="197"/>
    </location>
</feature>
<feature type="transmembrane region" description="Helical" evidence="6">
    <location>
        <begin position="365"/>
        <end position="384"/>
    </location>
</feature>
<feature type="transmembrane region" description="Helical" evidence="6">
    <location>
        <begin position="64"/>
        <end position="81"/>
    </location>
</feature>
<dbReference type="PANTHER" id="PTHR30250:SF31">
    <property type="entry name" value="INNER MEMBRANE PROTEIN YGHQ"/>
    <property type="match status" value="1"/>
</dbReference>
<feature type="transmembrane region" description="Helical" evidence="6">
    <location>
        <begin position="30"/>
        <end position="52"/>
    </location>
</feature>
<evidence type="ECO:0000256" key="4">
    <source>
        <dbReference type="ARBA" id="ARBA00022989"/>
    </source>
</evidence>
<gene>
    <name evidence="7" type="ORF">NBRC3257_0989</name>
</gene>
<organism evidence="7 8">
    <name type="scientific">Gluconobacter thailandicus NBRC 3257</name>
    <dbReference type="NCBI Taxonomy" id="1381097"/>
    <lineage>
        <taxon>Bacteria</taxon>
        <taxon>Pseudomonadati</taxon>
        <taxon>Pseudomonadota</taxon>
        <taxon>Alphaproteobacteria</taxon>
        <taxon>Acetobacterales</taxon>
        <taxon>Acetobacteraceae</taxon>
        <taxon>Gluconobacter</taxon>
    </lineage>
</organism>
<evidence type="ECO:0000256" key="2">
    <source>
        <dbReference type="ARBA" id="ARBA00022475"/>
    </source>
</evidence>
<feature type="transmembrane region" description="Helical" evidence="6">
    <location>
        <begin position="331"/>
        <end position="353"/>
    </location>
</feature>
<evidence type="ECO:0000256" key="1">
    <source>
        <dbReference type="ARBA" id="ARBA00004651"/>
    </source>
</evidence>
<comment type="subcellular location">
    <subcellularLocation>
        <location evidence="1">Cell membrane</location>
        <topology evidence="1">Multi-pass membrane protein</topology>
    </subcellularLocation>
</comment>
<keyword evidence="4 6" id="KW-1133">Transmembrane helix</keyword>
<dbReference type="PANTHER" id="PTHR30250">
    <property type="entry name" value="PST FAMILY PREDICTED COLANIC ACID TRANSPORTER"/>
    <property type="match status" value="1"/>
</dbReference>
<proteinExistence type="predicted"/>
<dbReference type="Proteomes" id="UP000018209">
    <property type="component" value="Unassembled WGS sequence"/>
</dbReference>
<evidence type="ECO:0000256" key="5">
    <source>
        <dbReference type="ARBA" id="ARBA00023136"/>
    </source>
</evidence>
<feature type="transmembrane region" description="Helical" evidence="6">
    <location>
        <begin position="203"/>
        <end position="224"/>
    </location>
</feature>
<comment type="caution">
    <text evidence="7">The sequence shown here is derived from an EMBL/GenBank/DDBJ whole genome shotgun (WGS) entry which is preliminary data.</text>
</comment>
<feature type="transmembrane region" description="Helical" evidence="6">
    <location>
        <begin position="146"/>
        <end position="163"/>
    </location>
</feature>
<keyword evidence="8" id="KW-1185">Reference proteome</keyword>
<dbReference type="InterPro" id="IPR050833">
    <property type="entry name" value="Poly_Biosynth_Transport"/>
</dbReference>
<keyword evidence="3 6" id="KW-0812">Transmembrane</keyword>
<reference evidence="7 8" key="1">
    <citation type="submission" date="2013-08" db="EMBL/GenBank/DDBJ databases">
        <title>Gluconobacter thailandicus NBRC 3257 whole genome sequence.</title>
        <authorList>
            <person name="Matsutani M."/>
            <person name="Yakushi T."/>
            <person name="Matsushita K."/>
        </authorList>
    </citation>
    <scope>NUCLEOTIDE SEQUENCE [LARGE SCALE GENOMIC DNA]</scope>
    <source>
        <strain evidence="7 8">NBRC 3257</strain>
    </source>
</reference>
<evidence type="ECO:0008006" key="9">
    <source>
        <dbReference type="Google" id="ProtNLM"/>
    </source>
</evidence>
<accession>A0ABQ0IUV6</accession>
<evidence type="ECO:0000256" key="3">
    <source>
        <dbReference type="ARBA" id="ARBA00022692"/>
    </source>
</evidence>
<dbReference type="EMBL" id="BASM01000013">
    <property type="protein sequence ID" value="GAD25990.1"/>
    <property type="molecule type" value="Genomic_DNA"/>
</dbReference>
<sequence length="456" mass="50813">MKIWLPAWTPGGLCGQKARMSAEHSVFRSIFRNVSVLTIGRIVNALCSFVYIAVTVRALGLSDFGLLILIHSLASTGSVLSRMQSWQTLIRFGSDAFTKNDTDLLRKVVHFCIRLDTLSAVFAILFGLIAVQVYGVTAQWSRHVRFLADLYVIVSPLMYSGWANGILRMAGKFHLVPIIDTCAAVVKTLGVLLGYVLHLKLGYFLAMWALAIIIDYGFYFYYAMDILRQKFRFRYFQAYRSWRWQIPGMWQFTRAASVNQTLGNISGHVATLLVGNGLGPAEAAVFRVCRQIAEGIVTPAQLISPVLYPELVKMRDQQDWKGLKRVTWKMFGVLTALSLLLLLLSAVFGSKIFRLMLHVHVHHTSLYISIMLMAAVFSLLVIPLEPLLIVVGHVKFLMTSRTAIMAIYFPALYVLTMQFGLAGACLTTAACNAAILLSRFAGVLIFGGRIGKPKTE</sequence>
<feature type="transmembrane region" description="Helical" evidence="6">
    <location>
        <begin position="396"/>
        <end position="415"/>
    </location>
</feature>
<evidence type="ECO:0000313" key="7">
    <source>
        <dbReference type="EMBL" id="GAD25990.1"/>
    </source>
</evidence>
<keyword evidence="2" id="KW-1003">Cell membrane</keyword>
<evidence type="ECO:0000256" key="6">
    <source>
        <dbReference type="SAM" id="Phobius"/>
    </source>
</evidence>